<dbReference type="EMBL" id="LEKT01000001">
    <property type="protein sequence ID" value="KMO87846.1"/>
    <property type="molecule type" value="Genomic_DNA"/>
</dbReference>
<keyword evidence="3" id="KW-0169">Cobalamin biosynthesis</keyword>
<reference evidence="9 10" key="1">
    <citation type="submission" date="2015-06" db="EMBL/GenBank/DDBJ databases">
        <title>Draft genome sequence of beer spoilage bacterium Megasphaera cerevisiae type strain 20462.</title>
        <authorList>
            <person name="Kutumbaka K."/>
            <person name="Pasmowitz J."/>
            <person name="Mategko J."/>
            <person name="Reyes D."/>
            <person name="Friedrich A."/>
            <person name="Han S."/>
            <person name="Martens-Habbena W."/>
            <person name="Neal-McKinney J."/>
            <person name="Janagama H.K."/>
            <person name="Nadala C."/>
            <person name="Samadpour M."/>
        </authorList>
    </citation>
    <scope>NUCLEOTIDE SEQUENCE [LARGE SCALE GENOMIC DNA]</scope>
    <source>
        <strain evidence="9 10">DSM 20462</strain>
    </source>
</reference>
<name>A0A0J6ZSA6_9FIRM</name>
<evidence type="ECO:0000313" key="9">
    <source>
        <dbReference type="EMBL" id="KMO87846.1"/>
    </source>
</evidence>
<dbReference type="CDD" id="cd11645">
    <property type="entry name" value="Precorrin_2_C20_MT"/>
    <property type="match status" value="1"/>
</dbReference>
<dbReference type="InterPro" id="IPR035996">
    <property type="entry name" value="4pyrrol_Methylase_sf"/>
</dbReference>
<dbReference type="AlphaFoldDB" id="A0A0J6ZSA6"/>
<evidence type="ECO:0000256" key="7">
    <source>
        <dbReference type="PIRNR" id="PIRNR036427"/>
    </source>
</evidence>
<protein>
    <submittedName>
        <fullName evidence="9">Precorrin-2 C20-methyltransferase</fullName>
    </submittedName>
</protein>
<dbReference type="GO" id="GO:0030788">
    <property type="term" value="F:precorrin-2 C20-methyltransferase activity"/>
    <property type="evidence" value="ECO:0007669"/>
    <property type="project" value="InterPro"/>
</dbReference>
<dbReference type="GO" id="GO:0032259">
    <property type="term" value="P:methylation"/>
    <property type="evidence" value="ECO:0007669"/>
    <property type="project" value="UniProtKB-KW"/>
</dbReference>
<dbReference type="PATRIC" id="fig|1122219.3.peg.45"/>
<dbReference type="Pfam" id="PF00590">
    <property type="entry name" value="TP_methylase"/>
    <property type="match status" value="1"/>
</dbReference>
<dbReference type="InterPro" id="IPR014776">
    <property type="entry name" value="4pyrrole_Mease_sub2"/>
</dbReference>
<evidence type="ECO:0000256" key="6">
    <source>
        <dbReference type="ARBA" id="ARBA00022691"/>
    </source>
</evidence>
<dbReference type="InterPro" id="IPR000878">
    <property type="entry name" value="4pyrrol_Mease"/>
</dbReference>
<comment type="pathway">
    <text evidence="1">Cofactor biosynthesis; adenosylcobalamin biosynthesis.</text>
</comment>
<comment type="similarity">
    <text evidence="2 7">Belongs to the precorrin methyltransferase family.</text>
</comment>
<accession>A0A0J6ZSA6</accession>
<evidence type="ECO:0000259" key="8">
    <source>
        <dbReference type="Pfam" id="PF00590"/>
    </source>
</evidence>
<keyword evidence="10" id="KW-1185">Reference proteome</keyword>
<dbReference type="InterPro" id="IPR006364">
    <property type="entry name" value="CobI/CbiL/CobIJ_dom"/>
</dbReference>
<dbReference type="OrthoDB" id="9804789at2"/>
<sequence>MKGTLYCIGVGPGDPELLTLKAWKRLRSCSVLAVPQGHTGVLTAKQILLHAIEQNGDIDVSQKKVLVLDFPMTRDAAVLSRAHAAGAAAIEQELQQGRDVALITLGCPTVYATSIYVHRIVRNDGYETEIIPGIPSFCAAAARLQQPLCEKNELLVIIPGGCRDRKKLLELPGNKVIMKPPGDLTALKEELKAAHILDQAAMIERCGLPGEAVYNSLAAAEDTGYFSVVLVKESDPS</sequence>
<proteinExistence type="inferred from homology"/>
<dbReference type="GO" id="GO:0009236">
    <property type="term" value="P:cobalamin biosynthetic process"/>
    <property type="evidence" value="ECO:0007669"/>
    <property type="project" value="UniProtKB-UniRule"/>
</dbReference>
<dbReference type="NCBIfam" id="TIGR01467">
    <property type="entry name" value="cobI_cbiL"/>
    <property type="match status" value="1"/>
</dbReference>
<dbReference type="InterPro" id="IPR012382">
    <property type="entry name" value="CobI/CbiL"/>
</dbReference>
<gene>
    <name evidence="9" type="ORF">AB840_00205</name>
</gene>
<keyword evidence="6" id="KW-0949">S-adenosyl-L-methionine</keyword>
<evidence type="ECO:0000256" key="1">
    <source>
        <dbReference type="ARBA" id="ARBA00004953"/>
    </source>
</evidence>
<dbReference type="UniPathway" id="UPA00148"/>
<dbReference type="RefSeq" id="WP_048512805.1">
    <property type="nucleotide sequence ID" value="NZ_FUXD01000003.1"/>
</dbReference>
<dbReference type="PIRSF" id="PIRSF036427">
    <property type="entry name" value="Precrrn-2_mtase"/>
    <property type="match status" value="1"/>
</dbReference>
<dbReference type="SUPFAM" id="SSF53790">
    <property type="entry name" value="Tetrapyrrole methylase"/>
    <property type="match status" value="1"/>
</dbReference>
<evidence type="ECO:0000256" key="4">
    <source>
        <dbReference type="ARBA" id="ARBA00022603"/>
    </source>
</evidence>
<comment type="caution">
    <text evidence="9">The sequence shown here is derived from an EMBL/GenBank/DDBJ whole genome shotgun (WGS) entry which is preliminary data.</text>
</comment>
<feature type="domain" description="Tetrapyrrole methylase" evidence="8">
    <location>
        <begin position="4"/>
        <end position="216"/>
    </location>
</feature>
<keyword evidence="4 9" id="KW-0489">Methyltransferase</keyword>
<dbReference type="Gene3D" id="3.30.950.10">
    <property type="entry name" value="Methyltransferase, Cobalt-precorrin-4 Transmethylase, Domain 2"/>
    <property type="match status" value="1"/>
</dbReference>
<dbReference type="Gene3D" id="3.40.1010.10">
    <property type="entry name" value="Cobalt-precorrin-4 Transmethylase, Domain 1"/>
    <property type="match status" value="1"/>
</dbReference>
<evidence type="ECO:0000313" key="10">
    <source>
        <dbReference type="Proteomes" id="UP000036503"/>
    </source>
</evidence>
<dbReference type="PANTHER" id="PTHR43467:SF2">
    <property type="entry name" value="COBALT-PRECORRIN-2 C(20)-METHYLTRANSFERASE"/>
    <property type="match status" value="1"/>
</dbReference>
<dbReference type="InterPro" id="IPR014777">
    <property type="entry name" value="4pyrrole_Mease_sub1"/>
</dbReference>
<dbReference type="STRING" id="39029.BSR42_02685"/>
<dbReference type="Proteomes" id="UP000036503">
    <property type="component" value="Unassembled WGS sequence"/>
</dbReference>
<organism evidence="9 10">
    <name type="scientific">Megasphaera cerevisiae DSM 20462</name>
    <dbReference type="NCBI Taxonomy" id="1122219"/>
    <lineage>
        <taxon>Bacteria</taxon>
        <taxon>Bacillati</taxon>
        <taxon>Bacillota</taxon>
        <taxon>Negativicutes</taxon>
        <taxon>Veillonellales</taxon>
        <taxon>Veillonellaceae</taxon>
        <taxon>Megasphaera</taxon>
    </lineage>
</organism>
<dbReference type="PANTHER" id="PTHR43467">
    <property type="entry name" value="COBALT-PRECORRIN-2 C(20)-METHYLTRANSFERASE"/>
    <property type="match status" value="1"/>
</dbReference>
<dbReference type="InParanoid" id="A0A0J6ZSA6"/>
<evidence type="ECO:0000256" key="2">
    <source>
        <dbReference type="ARBA" id="ARBA00005879"/>
    </source>
</evidence>
<keyword evidence="5 9" id="KW-0808">Transferase</keyword>
<evidence type="ECO:0000256" key="5">
    <source>
        <dbReference type="ARBA" id="ARBA00022679"/>
    </source>
</evidence>
<evidence type="ECO:0000256" key="3">
    <source>
        <dbReference type="ARBA" id="ARBA00022573"/>
    </source>
</evidence>